<evidence type="ECO:0000313" key="3">
    <source>
        <dbReference type="Proteomes" id="UP000267606"/>
    </source>
</evidence>
<dbReference type="Proteomes" id="UP000267606">
    <property type="component" value="Unassembled WGS sequence"/>
</dbReference>
<evidence type="ECO:0000313" key="2">
    <source>
        <dbReference type="EMBL" id="VDO32258.1"/>
    </source>
</evidence>
<gene>
    <name evidence="2" type="ORF">OFLC_LOCUS2215</name>
</gene>
<dbReference type="InterPro" id="IPR013873">
    <property type="entry name" value="Cdc37_C"/>
</dbReference>
<dbReference type="EMBL" id="UZAJ01001228">
    <property type="protein sequence ID" value="VDO32258.1"/>
    <property type="molecule type" value="Genomic_DNA"/>
</dbReference>
<dbReference type="STRING" id="387005.A0A183H405"/>
<dbReference type="WBParaSite" id="OFLC_0000221401-mRNA-1">
    <property type="protein sequence ID" value="OFLC_0000221401-mRNA-1"/>
    <property type="gene ID" value="OFLC_0000221401"/>
</dbReference>
<accession>A0A183H405</accession>
<dbReference type="SMART" id="SM01069">
    <property type="entry name" value="CDC37_C"/>
    <property type="match status" value="1"/>
</dbReference>
<dbReference type="Pfam" id="PF08564">
    <property type="entry name" value="CDC37_C"/>
    <property type="match status" value="1"/>
</dbReference>
<name>A0A183H405_9BILA</name>
<organism evidence="4">
    <name type="scientific">Onchocerca flexuosa</name>
    <dbReference type="NCBI Taxonomy" id="387005"/>
    <lineage>
        <taxon>Eukaryota</taxon>
        <taxon>Metazoa</taxon>
        <taxon>Ecdysozoa</taxon>
        <taxon>Nematoda</taxon>
        <taxon>Chromadorea</taxon>
        <taxon>Rhabditida</taxon>
        <taxon>Spirurina</taxon>
        <taxon>Spiruromorpha</taxon>
        <taxon>Filarioidea</taxon>
        <taxon>Onchocercidae</taxon>
        <taxon>Onchocerca</taxon>
    </lineage>
</organism>
<evidence type="ECO:0000313" key="4">
    <source>
        <dbReference type="WBParaSite" id="OFLC_0000221401-mRNA-1"/>
    </source>
</evidence>
<keyword evidence="3" id="KW-1185">Reference proteome</keyword>
<evidence type="ECO:0000259" key="1">
    <source>
        <dbReference type="SMART" id="SM01069"/>
    </source>
</evidence>
<dbReference type="SUPFAM" id="SSF101391">
    <property type="entry name" value="Hsp90 co-chaperone CDC37"/>
    <property type="match status" value="1"/>
</dbReference>
<dbReference type="Gene3D" id="6.10.140.250">
    <property type="match status" value="1"/>
</dbReference>
<protein>
    <submittedName>
        <fullName evidence="4">CDC37_C domain-containing protein</fullName>
    </submittedName>
</protein>
<dbReference type="AlphaFoldDB" id="A0A183H405"/>
<sequence>MRAAFDSQEVSRLQEVAEKMDREVFTHHLQRCIDSGLWIPNANAANEESVNENEGS</sequence>
<feature type="domain" description="Cdc37 C-terminal" evidence="1">
    <location>
        <begin position="1"/>
        <end position="56"/>
    </location>
</feature>
<reference evidence="2 3" key="2">
    <citation type="submission" date="2018-11" db="EMBL/GenBank/DDBJ databases">
        <authorList>
            <consortium name="Pathogen Informatics"/>
        </authorList>
    </citation>
    <scope>NUCLEOTIDE SEQUENCE [LARGE SCALE GENOMIC DNA]</scope>
</reference>
<proteinExistence type="predicted"/>
<reference evidence="4" key="1">
    <citation type="submission" date="2016-06" db="UniProtKB">
        <authorList>
            <consortium name="WormBaseParasite"/>
        </authorList>
    </citation>
    <scope>IDENTIFICATION</scope>
</reference>